<dbReference type="RefSeq" id="WP_310839985.1">
    <property type="nucleotide sequence ID" value="NZ_JAVLSJ010000005.1"/>
</dbReference>
<comment type="caution">
    <text evidence="2">The sequence shown here is derived from an EMBL/GenBank/DDBJ whole genome shotgun (WGS) entry which is preliminary data.</text>
</comment>
<evidence type="ECO:0000313" key="2">
    <source>
        <dbReference type="EMBL" id="MDR9849010.1"/>
    </source>
</evidence>
<dbReference type="NCBIfam" id="NF047637">
    <property type="entry name" value="lipo_CC0125"/>
    <property type="match status" value="1"/>
</dbReference>
<dbReference type="Proteomes" id="UP001246576">
    <property type="component" value="Unassembled WGS sequence"/>
</dbReference>
<keyword evidence="3" id="KW-1185">Reference proteome</keyword>
<dbReference type="PROSITE" id="PS51257">
    <property type="entry name" value="PROKAR_LIPOPROTEIN"/>
    <property type="match status" value="1"/>
</dbReference>
<evidence type="ECO:0000313" key="3">
    <source>
        <dbReference type="Proteomes" id="UP001246576"/>
    </source>
</evidence>
<organism evidence="2 3">
    <name type="scientific">Herbaspirillum huttiense subsp. lycopersici</name>
    <dbReference type="NCBI Taxonomy" id="3074428"/>
    <lineage>
        <taxon>Bacteria</taxon>
        <taxon>Pseudomonadati</taxon>
        <taxon>Pseudomonadota</taxon>
        <taxon>Betaproteobacteria</taxon>
        <taxon>Burkholderiales</taxon>
        <taxon>Oxalobacteraceae</taxon>
        <taxon>Herbaspirillum</taxon>
    </lineage>
</organism>
<proteinExistence type="predicted"/>
<feature type="signal peptide" evidence="1">
    <location>
        <begin position="1"/>
        <end position="25"/>
    </location>
</feature>
<accession>A0ABU2ELI3</accession>
<sequence>MLTSSFRGVAGIVLAAAMLAGCATAYGPRGLTGGYTDAKLADDLYRVTFSGNGKTSRDMVWHYWIYRCAELTQQQGYSHFIILKPSDPVPKPVAPPMTNTSWQSDPLDGNDPLARLTPTATHAAPIYIYTPGTPIITYSGNAVVKMLRKPAEYPGQAVLSAEVVLRLIGPYVKSAGQSPAPPEQDVIKSALVFTPLPAAQQRRNGQVTIDDLKNLLPTP</sequence>
<keyword evidence="1" id="KW-0732">Signal</keyword>
<gene>
    <name evidence="2" type="ORF">RI048_12340</name>
</gene>
<protein>
    <recommendedName>
        <fullName evidence="4">Lipoprotein</fullName>
    </recommendedName>
</protein>
<evidence type="ECO:0008006" key="4">
    <source>
        <dbReference type="Google" id="ProtNLM"/>
    </source>
</evidence>
<evidence type="ECO:0000256" key="1">
    <source>
        <dbReference type="SAM" id="SignalP"/>
    </source>
</evidence>
<feature type="chain" id="PRO_5046904345" description="Lipoprotein" evidence="1">
    <location>
        <begin position="26"/>
        <end position="219"/>
    </location>
</feature>
<dbReference type="EMBL" id="JAVLSJ010000005">
    <property type="protein sequence ID" value="MDR9849010.1"/>
    <property type="molecule type" value="Genomic_DNA"/>
</dbReference>
<name>A0ABU2ELI3_9BURK</name>
<reference evidence="2" key="1">
    <citation type="submission" date="2023-09" db="EMBL/GenBank/DDBJ databases">
        <title>Description of first Herbaspirillum huttiense subsp. nephrolepsisexaltata and Herbaspirillum huttiense subsp. lycopersicon.</title>
        <authorList>
            <person name="Poudel M."/>
            <person name="Sharma A."/>
            <person name="Goss E."/>
            <person name="Tapia J.H."/>
            <person name="Harmon C.M."/>
            <person name="Jones J.B."/>
        </authorList>
    </citation>
    <scope>NUCLEOTIDE SEQUENCE</scope>
    <source>
        <strain evidence="2">SE1</strain>
    </source>
</reference>